<dbReference type="Gene3D" id="3.80.10.10">
    <property type="entry name" value="Ribonuclease Inhibitor"/>
    <property type="match status" value="2"/>
</dbReference>
<feature type="region of interest" description="Disordered" evidence="5">
    <location>
        <begin position="512"/>
        <end position="536"/>
    </location>
</feature>
<dbReference type="GO" id="GO:0006913">
    <property type="term" value="P:nucleocytoplasmic transport"/>
    <property type="evidence" value="ECO:0007669"/>
    <property type="project" value="TreeGrafter"/>
</dbReference>
<protein>
    <submittedName>
        <fullName evidence="6">Uncharacterized protein</fullName>
    </submittedName>
</protein>
<keyword evidence="4" id="KW-0175">Coiled coil</keyword>
<dbReference type="SMART" id="SM00368">
    <property type="entry name" value="LRR_RI"/>
    <property type="match status" value="4"/>
</dbReference>
<dbReference type="GO" id="GO:0031267">
    <property type="term" value="F:small GTPase binding"/>
    <property type="evidence" value="ECO:0007669"/>
    <property type="project" value="TreeGrafter"/>
</dbReference>
<dbReference type="GO" id="GO:0005096">
    <property type="term" value="F:GTPase activator activity"/>
    <property type="evidence" value="ECO:0007669"/>
    <property type="project" value="UniProtKB-KW"/>
</dbReference>
<evidence type="ECO:0000313" key="6">
    <source>
        <dbReference type="EMBL" id="KNC48345.1"/>
    </source>
</evidence>
<dbReference type="PANTHER" id="PTHR24113:SF12">
    <property type="entry name" value="RAN GTPASE-ACTIVATING PROTEIN 1"/>
    <property type="match status" value="1"/>
</dbReference>
<dbReference type="InterPro" id="IPR032675">
    <property type="entry name" value="LRR_dom_sf"/>
</dbReference>
<dbReference type="GO" id="GO:0005829">
    <property type="term" value="C:cytosol"/>
    <property type="evidence" value="ECO:0007669"/>
    <property type="project" value="TreeGrafter"/>
</dbReference>
<dbReference type="SUPFAM" id="SSF52047">
    <property type="entry name" value="RNI-like"/>
    <property type="match status" value="2"/>
</dbReference>
<dbReference type="GeneID" id="25564321"/>
<evidence type="ECO:0000256" key="5">
    <source>
        <dbReference type="SAM" id="MobiDB-lite"/>
    </source>
</evidence>
<sequence length="959" mass="99847">MALRFVSTHMASTDTAAAAGGLIVAAANAGMEELELSHNAMTDDTRAALISALGAGSILLPSLSSLVIVSNVVDQSLLSAVARASPALASIELRHCTAAEGSLTEVMEALANDCPDVEKLVVVDSPIGNAGVRRWLAGPRPRLVHLALGDVGLGPTSVATLLAAELPALATLVLDDNPLGTAAVERLLDAGSRWAPALQRLSLARTRVLPKDVPSLIARAETRRPTTDVTLAPQQKPVSARDAAYFGDGLDEWRQALAFAMTRVHSPSLIDLLASWHAAATSERLDGFYLGYLDLDGHDLQQVVHLAAANVGALPAPAPICGIYLEGVQLGDGRVSELAAALDALPYPLEGVTTLVLKGTSINADDANLLASALPRALPSLEVLDVSNNPELTTSSIVSLFATLATQGISLVVFAAASTALDTSAVAQLVAHAPAMPKLVEIDVRGNGLDADDLDDQVCDAARDAGIGIVFTDDDAPVYRQEPLASPFTAHPPSGITLGDLDVSVAAAPSPLPQSTASTIRIQSSSDTEAASAPQQVAMQATRHNVHTPMAGVQITNKIQIQLDVLLDAVEQLEPPSTKVMELVTSLRASLGATRDMLRKTQREGAALETAVATTHTKLAGVQQEMKRLMAYSATASAVGPDLLAGALPPELDELDTQRFVLRDQLRSLTSSTTQLLSLQADLLSSLLDESSALVQVSAAHARPSQWALLDAAGLGSHAKLTELLAELESLAASMNELAGAEDRAAAAAVTATLAHDKVRKLELELAAAREAAVAADASARSADAAKLALRESVAAAASALNVNTIGTGSRNRINALAARLRTAHTHFADVVHAAESLAESQALAADESTSAAAELARVHTALAKVRGHEAAASEAMEALDAANELARKHRIQLGEVARLESRLALLEGDRDTALHNANLSLYKETELAYNQTSGLLANARFEAASLANSIDSMRVSMR</sequence>
<evidence type="ECO:0000256" key="1">
    <source>
        <dbReference type="ARBA" id="ARBA00022468"/>
    </source>
</evidence>
<keyword evidence="3" id="KW-0677">Repeat</keyword>
<evidence type="ECO:0000256" key="3">
    <source>
        <dbReference type="ARBA" id="ARBA00022737"/>
    </source>
</evidence>
<dbReference type="AlphaFoldDB" id="A0A0L0D812"/>
<dbReference type="GO" id="GO:0048471">
    <property type="term" value="C:perinuclear region of cytoplasm"/>
    <property type="evidence" value="ECO:0007669"/>
    <property type="project" value="TreeGrafter"/>
</dbReference>
<gene>
    <name evidence="6" type="ORF">AMSG_04795</name>
</gene>
<dbReference type="GO" id="GO:0005634">
    <property type="term" value="C:nucleus"/>
    <property type="evidence" value="ECO:0007669"/>
    <property type="project" value="TreeGrafter"/>
</dbReference>
<feature type="coiled-coil region" evidence="4">
    <location>
        <begin position="718"/>
        <end position="779"/>
    </location>
</feature>
<evidence type="ECO:0000313" key="7">
    <source>
        <dbReference type="Proteomes" id="UP000054408"/>
    </source>
</evidence>
<dbReference type="Proteomes" id="UP000054408">
    <property type="component" value="Unassembled WGS sequence"/>
</dbReference>
<dbReference type="EMBL" id="GL349451">
    <property type="protein sequence ID" value="KNC48345.1"/>
    <property type="molecule type" value="Genomic_DNA"/>
</dbReference>
<reference evidence="6 7" key="1">
    <citation type="submission" date="2010-05" db="EMBL/GenBank/DDBJ databases">
        <title>The Genome Sequence of Thecamonas trahens ATCC 50062.</title>
        <authorList>
            <consortium name="The Broad Institute Genome Sequencing Platform"/>
            <person name="Russ C."/>
            <person name="Cuomo C."/>
            <person name="Shea T."/>
            <person name="Young S.K."/>
            <person name="Zeng Q."/>
            <person name="Koehrsen M."/>
            <person name="Haas B."/>
            <person name="Borodovsky M."/>
            <person name="Guigo R."/>
            <person name="Alvarado L."/>
            <person name="Berlin A."/>
            <person name="Bochicchio J."/>
            <person name="Borenstein D."/>
            <person name="Chapman S."/>
            <person name="Chen Z."/>
            <person name="Freedman E."/>
            <person name="Gellesch M."/>
            <person name="Goldberg J."/>
            <person name="Griggs A."/>
            <person name="Gujja S."/>
            <person name="Heilman E."/>
            <person name="Heiman D."/>
            <person name="Hepburn T."/>
            <person name="Howarth C."/>
            <person name="Jen D."/>
            <person name="Larson L."/>
            <person name="Mehta T."/>
            <person name="Park D."/>
            <person name="Pearson M."/>
            <person name="Roberts A."/>
            <person name="Saif S."/>
            <person name="Shenoy N."/>
            <person name="Sisk P."/>
            <person name="Stolte C."/>
            <person name="Sykes S."/>
            <person name="Thomson T."/>
            <person name="Walk T."/>
            <person name="White J."/>
            <person name="Yandava C."/>
            <person name="Burger G."/>
            <person name="Gray M.W."/>
            <person name="Holland P.W.H."/>
            <person name="King N."/>
            <person name="Lang F.B.F."/>
            <person name="Roger A.J."/>
            <person name="Ruiz-Trillo I."/>
            <person name="Lander E."/>
            <person name="Nusbaum C."/>
        </authorList>
    </citation>
    <scope>NUCLEOTIDE SEQUENCE [LARGE SCALE GENOMIC DNA]</scope>
    <source>
        <strain evidence="6 7">ATCC 50062</strain>
    </source>
</reference>
<dbReference type="RefSeq" id="XP_013758470.1">
    <property type="nucleotide sequence ID" value="XM_013903016.1"/>
</dbReference>
<dbReference type="PANTHER" id="PTHR24113">
    <property type="entry name" value="RAN GTPASE-ACTIVATING PROTEIN 1"/>
    <property type="match status" value="1"/>
</dbReference>
<name>A0A0L0D812_THETB</name>
<keyword evidence="1" id="KW-0343">GTPase activation</keyword>
<accession>A0A0L0D812</accession>
<feature type="compositionally biased region" description="Polar residues" evidence="5">
    <location>
        <begin position="513"/>
        <end position="536"/>
    </location>
</feature>
<evidence type="ECO:0000256" key="4">
    <source>
        <dbReference type="SAM" id="Coils"/>
    </source>
</evidence>
<proteinExistence type="predicted"/>
<organism evidence="6 7">
    <name type="scientific">Thecamonas trahens ATCC 50062</name>
    <dbReference type="NCBI Taxonomy" id="461836"/>
    <lineage>
        <taxon>Eukaryota</taxon>
        <taxon>Apusozoa</taxon>
        <taxon>Apusomonadida</taxon>
        <taxon>Apusomonadidae</taxon>
        <taxon>Thecamonas</taxon>
    </lineage>
</organism>
<evidence type="ECO:0000256" key="2">
    <source>
        <dbReference type="ARBA" id="ARBA00022614"/>
    </source>
</evidence>
<dbReference type="InterPro" id="IPR027038">
    <property type="entry name" value="RanGap"/>
</dbReference>
<keyword evidence="2" id="KW-0433">Leucine-rich repeat</keyword>
<keyword evidence="7" id="KW-1185">Reference proteome</keyword>